<evidence type="ECO:0000259" key="2">
    <source>
        <dbReference type="Pfam" id="PF13648"/>
    </source>
</evidence>
<proteinExistence type="predicted"/>
<evidence type="ECO:0000313" key="4">
    <source>
        <dbReference type="Proteomes" id="UP001253848"/>
    </source>
</evidence>
<dbReference type="InterPro" id="IPR024311">
    <property type="entry name" value="Lipocalin-like"/>
</dbReference>
<evidence type="ECO:0000256" key="1">
    <source>
        <dbReference type="SAM" id="SignalP"/>
    </source>
</evidence>
<keyword evidence="4" id="KW-1185">Reference proteome</keyword>
<protein>
    <recommendedName>
        <fullName evidence="2">Lipocalin-like domain-containing protein</fullName>
    </recommendedName>
</protein>
<dbReference type="RefSeq" id="WP_311500103.1">
    <property type="nucleotide sequence ID" value="NZ_JAVRHN010000007.1"/>
</dbReference>
<keyword evidence="1" id="KW-0732">Signal</keyword>
<dbReference type="Pfam" id="PF13648">
    <property type="entry name" value="Lipocalin_4"/>
    <property type="match status" value="1"/>
</dbReference>
<feature type="signal peptide" evidence="1">
    <location>
        <begin position="1"/>
        <end position="20"/>
    </location>
</feature>
<name>A0ABU3DT21_9FLAO</name>
<gene>
    <name evidence="3" type="ORF">RM541_10430</name>
</gene>
<reference evidence="3 4" key="1">
    <citation type="submission" date="2023-09" db="EMBL/GenBank/DDBJ databases">
        <authorList>
            <person name="Rey-Velasco X."/>
        </authorList>
    </citation>
    <scope>NUCLEOTIDE SEQUENCE [LARGE SCALE GENOMIC DNA]</scope>
    <source>
        <strain evidence="3 4">F225</strain>
    </source>
</reference>
<dbReference type="Proteomes" id="UP001253848">
    <property type="component" value="Unassembled WGS sequence"/>
</dbReference>
<dbReference type="PROSITE" id="PS51257">
    <property type="entry name" value="PROKAR_LIPOPROTEIN"/>
    <property type="match status" value="1"/>
</dbReference>
<sequence>MKKYLLLLAAFGFLFFTSCSDDTDENPGVVGTWVVTNIETVAPVKTNTCDSQSTITFYGDDTLSSSLYIELNNCQEDSAKGTWYNEEGNYFVYLENSGELEGTLRFRNANKISFFTDFVLDDQIIPATFTLERL</sequence>
<organism evidence="3 4">
    <name type="scientific">Autumnicola psychrophila</name>
    <dbReference type="NCBI Taxonomy" id="3075592"/>
    <lineage>
        <taxon>Bacteria</taxon>
        <taxon>Pseudomonadati</taxon>
        <taxon>Bacteroidota</taxon>
        <taxon>Flavobacteriia</taxon>
        <taxon>Flavobacteriales</taxon>
        <taxon>Flavobacteriaceae</taxon>
        <taxon>Autumnicola</taxon>
    </lineage>
</organism>
<feature type="domain" description="Lipocalin-like" evidence="2">
    <location>
        <begin position="30"/>
        <end position="100"/>
    </location>
</feature>
<accession>A0ABU3DT21</accession>
<evidence type="ECO:0000313" key="3">
    <source>
        <dbReference type="EMBL" id="MDT0686788.1"/>
    </source>
</evidence>
<feature type="chain" id="PRO_5045961020" description="Lipocalin-like domain-containing protein" evidence="1">
    <location>
        <begin position="21"/>
        <end position="134"/>
    </location>
</feature>
<comment type="caution">
    <text evidence="3">The sequence shown here is derived from an EMBL/GenBank/DDBJ whole genome shotgun (WGS) entry which is preliminary data.</text>
</comment>
<dbReference type="EMBL" id="JAVRHN010000007">
    <property type="protein sequence ID" value="MDT0686788.1"/>
    <property type="molecule type" value="Genomic_DNA"/>
</dbReference>